<protein>
    <submittedName>
        <fullName evidence="2">Uncharacterized protein</fullName>
    </submittedName>
</protein>
<keyword evidence="3" id="KW-1185">Reference proteome</keyword>
<dbReference type="EMBL" id="BMIH01000001">
    <property type="protein sequence ID" value="GGB23141.1"/>
    <property type="molecule type" value="Genomic_DNA"/>
</dbReference>
<sequence length="108" mass="11445">MEPGRARSDHRDTASPILHLPSPVSIHVEETGGSGGSAAPRRKIRGRRNKNAKKGLTPRNAPHIGPLTAATDHTVSAAVAKNQIAQTLERGIADGPVFVSLFDIVDVR</sequence>
<feature type="region of interest" description="Disordered" evidence="1">
    <location>
        <begin position="1"/>
        <end position="67"/>
    </location>
</feature>
<reference evidence="2" key="2">
    <citation type="submission" date="2020-09" db="EMBL/GenBank/DDBJ databases">
        <authorList>
            <person name="Sun Q."/>
            <person name="Zhou Y."/>
        </authorList>
    </citation>
    <scope>NUCLEOTIDE SEQUENCE</scope>
    <source>
        <strain evidence="2">CGMCC 1.15330</strain>
    </source>
</reference>
<proteinExistence type="predicted"/>
<feature type="compositionally biased region" description="Basic and acidic residues" evidence="1">
    <location>
        <begin position="1"/>
        <end position="13"/>
    </location>
</feature>
<dbReference type="Proteomes" id="UP000623067">
    <property type="component" value="Unassembled WGS sequence"/>
</dbReference>
<comment type="caution">
    <text evidence="2">The sequence shown here is derived from an EMBL/GenBank/DDBJ whole genome shotgun (WGS) entry which is preliminary data.</text>
</comment>
<reference evidence="2" key="1">
    <citation type="journal article" date="2014" name="Int. J. Syst. Evol. Microbiol.">
        <title>Complete genome sequence of Corynebacterium casei LMG S-19264T (=DSM 44701T), isolated from a smear-ripened cheese.</title>
        <authorList>
            <consortium name="US DOE Joint Genome Institute (JGI-PGF)"/>
            <person name="Walter F."/>
            <person name="Albersmeier A."/>
            <person name="Kalinowski J."/>
            <person name="Ruckert C."/>
        </authorList>
    </citation>
    <scope>NUCLEOTIDE SEQUENCE</scope>
    <source>
        <strain evidence="2">CGMCC 1.15330</strain>
    </source>
</reference>
<evidence type="ECO:0000256" key="1">
    <source>
        <dbReference type="SAM" id="MobiDB-lite"/>
    </source>
</evidence>
<organism evidence="2 3">
    <name type="scientific">Sphingomonas metalli</name>
    <dbReference type="NCBI Taxonomy" id="1779358"/>
    <lineage>
        <taxon>Bacteria</taxon>
        <taxon>Pseudomonadati</taxon>
        <taxon>Pseudomonadota</taxon>
        <taxon>Alphaproteobacteria</taxon>
        <taxon>Sphingomonadales</taxon>
        <taxon>Sphingomonadaceae</taxon>
        <taxon>Sphingomonas</taxon>
    </lineage>
</organism>
<name>A0A916T153_9SPHN</name>
<dbReference type="AlphaFoldDB" id="A0A916T153"/>
<feature type="compositionally biased region" description="Basic residues" evidence="1">
    <location>
        <begin position="40"/>
        <end position="53"/>
    </location>
</feature>
<accession>A0A916T153</accession>
<evidence type="ECO:0000313" key="2">
    <source>
        <dbReference type="EMBL" id="GGB23141.1"/>
    </source>
</evidence>
<gene>
    <name evidence="2" type="ORF">GCM10011380_11040</name>
</gene>
<evidence type="ECO:0000313" key="3">
    <source>
        <dbReference type="Proteomes" id="UP000623067"/>
    </source>
</evidence>